<gene>
    <name evidence="5" type="ORF">F7P68_0007885</name>
</gene>
<dbReference type="PRINTS" id="PR00032">
    <property type="entry name" value="HTHARAC"/>
</dbReference>
<dbReference type="InterPro" id="IPR003313">
    <property type="entry name" value="AraC-bd"/>
</dbReference>
<proteinExistence type="predicted"/>
<evidence type="ECO:0000256" key="1">
    <source>
        <dbReference type="ARBA" id="ARBA00023015"/>
    </source>
</evidence>
<dbReference type="InterPro" id="IPR018062">
    <property type="entry name" value="HTH_AraC-typ_CS"/>
</dbReference>
<dbReference type="Proteomes" id="UP000527860">
    <property type="component" value="Unassembled WGS sequence"/>
</dbReference>
<dbReference type="Gene3D" id="2.60.120.10">
    <property type="entry name" value="Jelly Rolls"/>
    <property type="match status" value="1"/>
</dbReference>
<name>A0ABT4YIS6_9STAP</name>
<dbReference type="SMART" id="SM00342">
    <property type="entry name" value="HTH_ARAC"/>
    <property type="match status" value="1"/>
</dbReference>
<dbReference type="SUPFAM" id="SSF46689">
    <property type="entry name" value="Homeodomain-like"/>
    <property type="match status" value="2"/>
</dbReference>
<keyword evidence="6" id="KW-1185">Reference proteome</keyword>
<dbReference type="Pfam" id="PF12833">
    <property type="entry name" value="HTH_18"/>
    <property type="match status" value="1"/>
</dbReference>
<dbReference type="SUPFAM" id="SSF51215">
    <property type="entry name" value="Regulatory protein AraC"/>
    <property type="match status" value="1"/>
</dbReference>
<dbReference type="GeneID" id="77845207"/>
<dbReference type="Gene3D" id="1.10.10.60">
    <property type="entry name" value="Homeodomain-like"/>
    <property type="match status" value="2"/>
</dbReference>
<dbReference type="PROSITE" id="PS01124">
    <property type="entry name" value="HTH_ARAC_FAMILY_2"/>
    <property type="match status" value="1"/>
</dbReference>
<evidence type="ECO:0000256" key="2">
    <source>
        <dbReference type="ARBA" id="ARBA00023125"/>
    </source>
</evidence>
<dbReference type="InterPro" id="IPR037923">
    <property type="entry name" value="HTH-like"/>
</dbReference>
<organism evidence="5 6">
    <name type="scientific">Salinicoccus roseus</name>
    <dbReference type="NCBI Taxonomy" id="45670"/>
    <lineage>
        <taxon>Bacteria</taxon>
        <taxon>Bacillati</taxon>
        <taxon>Bacillota</taxon>
        <taxon>Bacilli</taxon>
        <taxon>Bacillales</taxon>
        <taxon>Staphylococcaceae</taxon>
        <taxon>Salinicoccus</taxon>
    </lineage>
</organism>
<evidence type="ECO:0000256" key="3">
    <source>
        <dbReference type="ARBA" id="ARBA00023163"/>
    </source>
</evidence>
<dbReference type="InterPro" id="IPR020449">
    <property type="entry name" value="Tscrpt_reg_AraC-type_HTH"/>
</dbReference>
<dbReference type="InterPro" id="IPR014710">
    <property type="entry name" value="RmlC-like_jellyroll"/>
</dbReference>
<comment type="caution">
    <text evidence="5">The sequence shown here is derived from an EMBL/GenBank/DDBJ whole genome shotgun (WGS) entry which is preliminary data.</text>
</comment>
<dbReference type="PROSITE" id="PS00041">
    <property type="entry name" value="HTH_ARAC_FAMILY_1"/>
    <property type="match status" value="1"/>
</dbReference>
<protein>
    <submittedName>
        <fullName evidence="5">AraC family transcriptional regulator</fullName>
    </submittedName>
</protein>
<reference evidence="5 6" key="2">
    <citation type="submission" date="2022-12" db="EMBL/GenBank/DDBJ databases">
        <title>Genome analysis and biological profiling of marine Salinicoccus roseus MOSEL-ME25.</title>
        <authorList>
            <person name="Mirza F.T."/>
            <person name="Xie Y."/>
            <person name="Shinwari Z.K."/>
        </authorList>
    </citation>
    <scope>NUCLEOTIDE SEQUENCE [LARGE SCALE GENOMIC DNA]</scope>
    <source>
        <strain evidence="5 6">MOSEL-ME25</strain>
    </source>
</reference>
<dbReference type="PANTHER" id="PTHR43280:SF28">
    <property type="entry name" value="HTH-TYPE TRANSCRIPTIONAL ACTIVATOR RHAS"/>
    <property type="match status" value="1"/>
</dbReference>
<dbReference type="EMBL" id="JABEVU030000001">
    <property type="protein sequence ID" value="MDB0580450.1"/>
    <property type="molecule type" value="Genomic_DNA"/>
</dbReference>
<evidence type="ECO:0000259" key="4">
    <source>
        <dbReference type="PROSITE" id="PS01124"/>
    </source>
</evidence>
<keyword evidence="2" id="KW-0238">DNA-binding</keyword>
<dbReference type="RefSeq" id="WP_052443689.1">
    <property type="nucleotide sequence ID" value="NZ_JABEVU030000001.1"/>
</dbReference>
<keyword evidence="1" id="KW-0805">Transcription regulation</keyword>
<evidence type="ECO:0000313" key="5">
    <source>
        <dbReference type="EMBL" id="MDB0580450.1"/>
    </source>
</evidence>
<accession>A0ABT4YIS6</accession>
<reference evidence="6" key="1">
    <citation type="submission" date="2020-04" db="EMBL/GenBank/DDBJ databases">
        <title>Genome analysis and biological profiling of marine Cellulosimicrobium funkei MOSEL-ME6.</title>
        <authorList>
            <person name="Tanveer F."/>
            <person name="Xie Y."/>
            <person name="Shinwari Z.K."/>
        </authorList>
    </citation>
    <scope>NUCLEOTIDE SEQUENCE [LARGE SCALE GENOMIC DNA]</scope>
    <source>
        <strain evidence="6">MOSEL-ME25</strain>
    </source>
</reference>
<feature type="domain" description="HTH araC/xylS-type" evidence="4">
    <location>
        <begin position="175"/>
        <end position="274"/>
    </location>
</feature>
<dbReference type="InterPro" id="IPR018060">
    <property type="entry name" value="HTH_AraC"/>
</dbReference>
<dbReference type="PANTHER" id="PTHR43280">
    <property type="entry name" value="ARAC-FAMILY TRANSCRIPTIONAL REGULATOR"/>
    <property type="match status" value="1"/>
</dbReference>
<dbReference type="Pfam" id="PF02311">
    <property type="entry name" value="AraC_binding"/>
    <property type="match status" value="1"/>
</dbReference>
<sequence length="280" mass="33357">MKNSYFINYQMKGIWEEASYHSHQEYEIYIFHDGVCRYLINNQIYDLEPGDILLMDGLALHKPNVPRNSEYVRSVIHFSPQWIRDLLKELGGLYLLKVFEERHHYFIRTKMNDEYKKLETVIRRMDELERFEDEENAEMEQKALFVQMLTIIHRIGEPDKLKQPGVHSEKIEHAEKIAAYIQQHYTEKVTIDMVASDLNISKSYVSHVFREMTGFTVMEYVMGSRLMRAKYLLEAEPSKPLKDIAFESGFESASHFSRYFKEKVGVTAKEYRRTRLKIYI</sequence>
<evidence type="ECO:0000313" key="6">
    <source>
        <dbReference type="Proteomes" id="UP000527860"/>
    </source>
</evidence>
<keyword evidence="3" id="KW-0804">Transcription</keyword>
<dbReference type="InterPro" id="IPR009057">
    <property type="entry name" value="Homeodomain-like_sf"/>
</dbReference>